<dbReference type="GO" id="GO:0008237">
    <property type="term" value="F:metallopeptidase activity"/>
    <property type="evidence" value="ECO:0007669"/>
    <property type="project" value="InterPro"/>
</dbReference>
<dbReference type="InterPro" id="IPR034015">
    <property type="entry name" value="M1_LTA4H"/>
</dbReference>
<keyword evidence="6" id="KW-1185">Reference proteome</keyword>
<keyword evidence="3" id="KW-0732">Signal</keyword>
<feature type="active site" description="Proton acceptor" evidence="1">
    <location>
        <position position="399"/>
    </location>
</feature>
<comment type="cofactor">
    <cofactor evidence="2">
        <name>Zn(2+)</name>
        <dbReference type="ChEBI" id="CHEBI:29105"/>
    </cofactor>
    <text evidence="2">Binds 1 zinc ion per subunit.</text>
</comment>
<name>A0A2M9CS61_9BACT</name>
<feature type="chain" id="PRO_5014948506" evidence="3">
    <location>
        <begin position="26"/>
        <end position="651"/>
    </location>
</feature>
<evidence type="ECO:0000256" key="1">
    <source>
        <dbReference type="PIRSR" id="PIRSR634015-1"/>
    </source>
</evidence>
<dbReference type="InterPro" id="IPR027268">
    <property type="entry name" value="Peptidase_M4/M1_CTD_sf"/>
</dbReference>
<gene>
    <name evidence="5" type="ORF">BXY57_0291</name>
</gene>
<organism evidence="5 6">
    <name type="scientific">Thermoflavifilum aggregans</name>
    <dbReference type="NCBI Taxonomy" id="454188"/>
    <lineage>
        <taxon>Bacteria</taxon>
        <taxon>Pseudomonadati</taxon>
        <taxon>Bacteroidota</taxon>
        <taxon>Chitinophagia</taxon>
        <taxon>Chitinophagales</taxon>
        <taxon>Chitinophagaceae</taxon>
        <taxon>Thermoflavifilum</taxon>
    </lineage>
</organism>
<accession>A0A2M9CS61</accession>
<feature type="binding site" evidence="2">
    <location>
        <position position="398"/>
    </location>
    <ligand>
        <name>Zn(2+)</name>
        <dbReference type="ChEBI" id="CHEBI:29105"/>
        <note>catalytic</note>
    </ligand>
</feature>
<protein>
    <submittedName>
        <fullName evidence="5">Peptidase M1-like protein</fullName>
    </submittedName>
</protein>
<keyword evidence="2" id="KW-0479">Metal-binding</keyword>
<feature type="binding site" evidence="2">
    <location>
        <position position="421"/>
    </location>
    <ligand>
        <name>Zn(2+)</name>
        <dbReference type="ChEBI" id="CHEBI:29105"/>
        <note>catalytic</note>
    </ligand>
</feature>
<dbReference type="PANTHER" id="PTHR45726:SF3">
    <property type="entry name" value="LEUKOTRIENE A-4 HYDROLASE"/>
    <property type="match status" value="1"/>
</dbReference>
<dbReference type="EMBL" id="PGFG01000001">
    <property type="protein sequence ID" value="PJJ74729.1"/>
    <property type="molecule type" value="Genomic_DNA"/>
</dbReference>
<dbReference type="AlphaFoldDB" id="A0A2M9CS61"/>
<evidence type="ECO:0000313" key="5">
    <source>
        <dbReference type="EMBL" id="PJJ74729.1"/>
    </source>
</evidence>
<dbReference type="SUPFAM" id="SSF55486">
    <property type="entry name" value="Metalloproteases ('zincins'), catalytic domain"/>
    <property type="match status" value="1"/>
</dbReference>
<evidence type="ECO:0000256" key="2">
    <source>
        <dbReference type="PIRSR" id="PIRSR634015-3"/>
    </source>
</evidence>
<dbReference type="PANTHER" id="PTHR45726">
    <property type="entry name" value="LEUKOTRIENE A-4 HYDROLASE"/>
    <property type="match status" value="1"/>
</dbReference>
<dbReference type="GO" id="GO:0008270">
    <property type="term" value="F:zinc ion binding"/>
    <property type="evidence" value="ECO:0007669"/>
    <property type="project" value="InterPro"/>
</dbReference>
<dbReference type="InterPro" id="IPR014782">
    <property type="entry name" value="Peptidase_M1_dom"/>
</dbReference>
<feature type="signal peptide" evidence="3">
    <location>
        <begin position="1"/>
        <end position="25"/>
    </location>
</feature>
<keyword evidence="2" id="KW-0862">Zinc</keyword>
<feature type="binding site" evidence="2">
    <location>
        <position position="402"/>
    </location>
    <ligand>
        <name>Zn(2+)</name>
        <dbReference type="ChEBI" id="CHEBI:29105"/>
        <note>catalytic</note>
    </ligand>
</feature>
<proteinExistence type="predicted"/>
<evidence type="ECO:0000313" key="6">
    <source>
        <dbReference type="Proteomes" id="UP000230000"/>
    </source>
</evidence>
<dbReference type="Proteomes" id="UP000230000">
    <property type="component" value="Unassembled WGS sequence"/>
</dbReference>
<dbReference type="Pfam" id="PF01433">
    <property type="entry name" value="Peptidase_M1"/>
    <property type="match status" value="1"/>
</dbReference>
<comment type="caution">
    <text evidence="5">The sequence shown here is derived from an EMBL/GenBank/DDBJ whole genome shotgun (WGS) entry which is preliminary data.</text>
</comment>
<reference evidence="5 6" key="1">
    <citation type="submission" date="2017-11" db="EMBL/GenBank/DDBJ databases">
        <title>Genomic Encyclopedia of Archaeal and Bacterial Type Strains, Phase II (KMG-II): From Individual Species to Whole Genera.</title>
        <authorList>
            <person name="Goeker M."/>
        </authorList>
    </citation>
    <scope>NUCLEOTIDE SEQUENCE [LARGE SCALE GENOMIC DNA]</scope>
    <source>
        <strain evidence="5 6">DSM 27268</strain>
    </source>
</reference>
<feature type="domain" description="Peptidase M1 membrane alanine aminopeptidase" evidence="4">
    <location>
        <begin position="388"/>
        <end position="548"/>
    </location>
</feature>
<evidence type="ECO:0000256" key="3">
    <source>
        <dbReference type="SAM" id="SignalP"/>
    </source>
</evidence>
<feature type="active site" description="Proton donor" evidence="1">
    <location>
        <position position="488"/>
    </location>
</feature>
<dbReference type="CDD" id="cd09604">
    <property type="entry name" value="M1_APN_like"/>
    <property type="match status" value="1"/>
</dbReference>
<dbReference type="RefSeq" id="WP_245860589.1">
    <property type="nucleotide sequence ID" value="NZ_PGFG01000001.1"/>
</dbReference>
<sequence>MMRSFHWFTIFGTIAGSLAFTFAFAQQYDPYQAFAPGFYTQQGNPYRSADGAPGPQYWQNRADYTVHARFDTATLRLSGDVLIHYTNNSPDTLPFLCLELDQNYDRPAMLQQIERGELLPPDTSAGFIFYAVQSGGKDLHYLVNGTRMQVWLPQPLVPHQEIHLKITYAYHLLPRSGGDRSGYLDTRRGRIYEFSYWYPRMCVYDDLHGWNTLPFLGEGEFYMDYGNIDYTLTVPAGLLVVGSGALQNAGDILTPLELQRLEKARQSDQTVLIRQLNEPATRARRGEVSWHFRMENTRDAAWAMSSAFIWDAARILLPDGKSALAMSVYPEESAGDSAWGRATEYLKSAVEIFSRQWFPYPYPVAINVAGPVGGMEFPGITFDYWKEKGKDLWALLAHEIGHNWFPMIVGSDERRHAWMDEGFNTFIDVYASEIFHHGEYAPKRDGEYAPHGGNPADELIPFMTNPGVPPIITHADVIPPQYLHPVEYFKTAYGLVLLRELILGHQRFDSAFRIYIRRWAYKHPSPDDFFRTMENVSGEDLSWFWRGWFQHNWLLDQAIARVNYVQNDPSKGALLTLENLRQMVMPVVLKVTLQNGDTLRYRLPVEIWQQGAQYQVKLPTRVPIRQVEIDPDHQLPDVDRKNNVWTSEVNP</sequence>
<evidence type="ECO:0000259" key="4">
    <source>
        <dbReference type="Pfam" id="PF01433"/>
    </source>
</evidence>
<dbReference type="Gene3D" id="1.10.390.10">
    <property type="entry name" value="Neutral Protease Domain 2"/>
    <property type="match status" value="1"/>
</dbReference>